<protein>
    <submittedName>
        <fullName evidence="7">Sporulation integral membrane protein YtvI</fullName>
    </submittedName>
</protein>
<gene>
    <name evidence="7" type="primary">ytvI</name>
    <name evidence="7" type="ORF">M3N64_01405</name>
</gene>
<comment type="subcellular location">
    <subcellularLocation>
        <location evidence="1">Membrane</location>
        <topology evidence="1">Multi-pass membrane protein</topology>
    </subcellularLocation>
</comment>
<dbReference type="EMBL" id="JAMAST010000001">
    <property type="protein sequence ID" value="MCL1630610.1"/>
    <property type="molecule type" value="Genomic_DNA"/>
</dbReference>
<dbReference type="Proteomes" id="UP001203004">
    <property type="component" value="Unassembled WGS sequence"/>
</dbReference>
<evidence type="ECO:0000313" key="7">
    <source>
        <dbReference type="EMBL" id="MCL1630610.1"/>
    </source>
</evidence>
<comment type="similarity">
    <text evidence="2">Belongs to the autoinducer-2 exporter (AI-2E) (TC 2.A.86) family.</text>
</comment>
<name>A0ABT0M8D5_9BACL</name>
<keyword evidence="5 6" id="KW-0472">Membrane</keyword>
<accession>A0ABT0M8D5</accession>
<evidence type="ECO:0000256" key="3">
    <source>
        <dbReference type="ARBA" id="ARBA00022692"/>
    </source>
</evidence>
<dbReference type="NCBIfam" id="TIGR02872">
    <property type="entry name" value="spore_ytvI"/>
    <property type="match status" value="1"/>
</dbReference>
<evidence type="ECO:0000256" key="2">
    <source>
        <dbReference type="ARBA" id="ARBA00009773"/>
    </source>
</evidence>
<evidence type="ECO:0000256" key="5">
    <source>
        <dbReference type="ARBA" id="ARBA00023136"/>
    </source>
</evidence>
<feature type="transmembrane region" description="Helical" evidence="6">
    <location>
        <begin position="336"/>
        <end position="358"/>
    </location>
</feature>
<feature type="transmembrane region" description="Helical" evidence="6">
    <location>
        <begin position="72"/>
        <end position="94"/>
    </location>
</feature>
<keyword evidence="8" id="KW-1185">Reference proteome</keyword>
<dbReference type="InterPro" id="IPR002549">
    <property type="entry name" value="AI-2E-like"/>
</dbReference>
<feature type="transmembrane region" description="Helical" evidence="6">
    <location>
        <begin position="175"/>
        <end position="196"/>
    </location>
</feature>
<evidence type="ECO:0000256" key="6">
    <source>
        <dbReference type="SAM" id="Phobius"/>
    </source>
</evidence>
<feature type="transmembrane region" description="Helical" evidence="6">
    <location>
        <begin position="12"/>
        <end position="34"/>
    </location>
</feature>
<keyword evidence="4 6" id="KW-1133">Transmembrane helix</keyword>
<dbReference type="InterPro" id="IPR014227">
    <property type="entry name" value="YtvI-like"/>
</dbReference>
<feature type="transmembrane region" description="Helical" evidence="6">
    <location>
        <begin position="237"/>
        <end position="256"/>
    </location>
</feature>
<dbReference type="Pfam" id="PF01594">
    <property type="entry name" value="AI-2E_transport"/>
    <property type="match status" value="1"/>
</dbReference>
<organism evidence="7 8">
    <name type="scientific">Sporolactobacillus mangiferae</name>
    <dbReference type="NCBI Taxonomy" id="2940498"/>
    <lineage>
        <taxon>Bacteria</taxon>
        <taxon>Bacillati</taxon>
        <taxon>Bacillota</taxon>
        <taxon>Bacilli</taxon>
        <taxon>Bacillales</taxon>
        <taxon>Sporolactobacillaceae</taxon>
        <taxon>Sporolactobacillus</taxon>
    </lineage>
</organism>
<dbReference type="PANTHER" id="PTHR21716">
    <property type="entry name" value="TRANSMEMBRANE PROTEIN"/>
    <property type="match status" value="1"/>
</dbReference>
<keyword evidence="3 6" id="KW-0812">Transmembrane</keyword>
<comment type="caution">
    <text evidence="7">The sequence shown here is derived from an EMBL/GenBank/DDBJ whole genome shotgun (WGS) entry which is preliminary data.</text>
</comment>
<feature type="transmembrane region" description="Helical" evidence="6">
    <location>
        <begin position="296"/>
        <end position="316"/>
    </location>
</feature>
<proteinExistence type="inferred from homology"/>
<dbReference type="PANTHER" id="PTHR21716:SF68">
    <property type="entry name" value="TRANSPORT PROTEIN YTVI-RELATED"/>
    <property type="match status" value="1"/>
</dbReference>
<feature type="transmembrane region" description="Helical" evidence="6">
    <location>
        <begin position="262"/>
        <end position="289"/>
    </location>
</feature>
<dbReference type="SUPFAM" id="SSF48425">
    <property type="entry name" value="Sec7 domain"/>
    <property type="match status" value="1"/>
</dbReference>
<feature type="transmembrane region" description="Helical" evidence="6">
    <location>
        <begin position="40"/>
        <end position="60"/>
    </location>
</feature>
<dbReference type="RefSeq" id="WP_249096115.1">
    <property type="nucleotide sequence ID" value="NZ_JAMAST010000001.1"/>
</dbReference>
<reference evidence="7 8" key="1">
    <citation type="submission" date="2022-05" db="EMBL/GenBank/DDBJ databases">
        <title>Sporolactobacillus sp nov CPB3-1, isolated from tree bark (Mangifera indica L.).</title>
        <authorList>
            <person name="Phuengjayaem S."/>
            <person name="Tanasupawat S."/>
        </authorList>
    </citation>
    <scope>NUCLEOTIDE SEQUENCE [LARGE SCALE GENOMIC DNA]</scope>
    <source>
        <strain evidence="7 8">CPB3-1</strain>
    </source>
</reference>
<sequence length="379" mass="42566">MNSQETRPFIAGLMILLRALVVMAAMALIVATLLLAVRYALPFLIACVLAFFINPIVVFIEKKIGLPRGAASFVVLFFFFSLSISILLFIVIAVTRGISSFSRSIPDEIQVLIGDIQTFFFSKLLPSWEQAMHIFSGLPEVQQKTIQLNIEGMAGTLVDFVNDFAGQLLSHLTQFVATLPDTLISAIFIFLASFFLSKDSEQIKRRFHAFCDRYPTGKLIDHVLSELKKTCIGFVRAQFLLVFMTMLLIYTGLLVLRVPHPLTISLVTGVIDLIPYLGTGVIFIPWILYQFFTHHYFFTICLSSLYIAAIIQRQLMEPKILSMAIGIDPLASLISIYFGFRWIGLPGIIIGPLTLVAIKTLHRTGTWQTIWQYITGKKV</sequence>
<evidence type="ECO:0000256" key="4">
    <source>
        <dbReference type="ARBA" id="ARBA00022989"/>
    </source>
</evidence>
<evidence type="ECO:0000313" key="8">
    <source>
        <dbReference type="Proteomes" id="UP001203004"/>
    </source>
</evidence>
<evidence type="ECO:0000256" key="1">
    <source>
        <dbReference type="ARBA" id="ARBA00004141"/>
    </source>
</evidence>
<dbReference type="InterPro" id="IPR035999">
    <property type="entry name" value="Sec7_dom_sf"/>
</dbReference>